<dbReference type="SUPFAM" id="SSF47406">
    <property type="entry name" value="SinR repressor dimerisation domain-like"/>
    <property type="match status" value="1"/>
</dbReference>
<dbReference type="EMBL" id="JBHLUU010000007">
    <property type="protein sequence ID" value="MFC0473934.1"/>
    <property type="molecule type" value="Genomic_DNA"/>
</dbReference>
<proteinExistence type="predicted"/>
<protein>
    <submittedName>
        <fullName evidence="2">DNA-binding anti-repressor SinI</fullName>
    </submittedName>
</protein>
<evidence type="ECO:0000259" key="1">
    <source>
        <dbReference type="PROSITE" id="PS51500"/>
    </source>
</evidence>
<keyword evidence="2" id="KW-0238">DNA-binding</keyword>
<organism evidence="2 3">
    <name type="scientific">Robertmurraya beringensis</name>
    <dbReference type="NCBI Taxonomy" id="641660"/>
    <lineage>
        <taxon>Bacteria</taxon>
        <taxon>Bacillati</taxon>
        <taxon>Bacillota</taxon>
        <taxon>Bacilli</taxon>
        <taxon>Bacillales</taxon>
        <taxon>Bacillaceae</taxon>
        <taxon>Robertmurraya</taxon>
    </lineage>
</organism>
<evidence type="ECO:0000313" key="2">
    <source>
        <dbReference type="EMBL" id="MFC0473934.1"/>
    </source>
</evidence>
<dbReference type="Pfam" id="PF08671">
    <property type="entry name" value="SinI"/>
    <property type="match status" value="1"/>
</dbReference>
<comment type="caution">
    <text evidence="2">The sequence shown here is derived from an EMBL/GenBank/DDBJ whole genome shotgun (WGS) entry which is preliminary data.</text>
</comment>
<gene>
    <name evidence="2" type="primary">sinI</name>
    <name evidence="2" type="ORF">ACFFHF_01075</name>
</gene>
<dbReference type="Proteomes" id="UP001589738">
    <property type="component" value="Unassembled WGS sequence"/>
</dbReference>
<dbReference type="InterPro" id="IPR010981">
    <property type="entry name" value="SinR/SinI_dimer_dom"/>
</dbReference>
<reference evidence="2 3" key="1">
    <citation type="submission" date="2024-09" db="EMBL/GenBank/DDBJ databases">
        <authorList>
            <person name="Sun Q."/>
            <person name="Mori K."/>
        </authorList>
    </citation>
    <scope>NUCLEOTIDE SEQUENCE [LARGE SCALE GENOMIC DNA]</scope>
    <source>
        <strain evidence="2 3">CGMCC 1.9126</strain>
    </source>
</reference>
<dbReference type="PROSITE" id="PS51500">
    <property type="entry name" value="SIN"/>
    <property type="match status" value="1"/>
</dbReference>
<feature type="domain" description="Sin" evidence="1">
    <location>
        <begin position="3"/>
        <end position="41"/>
    </location>
</feature>
<keyword evidence="3" id="KW-1185">Reference proteome</keyword>
<dbReference type="RefSeq" id="WP_340902431.1">
    <property type="nucleotide sequence ID" value="NZ_JBHLUU010000007.1"/>
</dbReference>
<dbReference type="InterPro" id="IPR036281">
    <property type="entry name" value="SinR/SinI_dimer_dom_sf"/>
</dbReference>
<name>A0ABV6KKS6_9BACI</name>
<dbReference type="GO" id="GO:0003677">
    <property type="term" value="F:DNA binding"/>
    <property type="evidence" value="ECO:0007669"/>
    <property type="project" value="UniProtKB-KW"/>
</dbReference>
<sequence>MLETSEVTLEELDYEWMMLIIEAKKLGLEKEEIRRFLDETEIKR</sequence>
<evidence type="ECO:0000313" key="3">
    <source>
        <dbReference type="Proteomes" id="UP001589738"/>
    </source>
</evidence>
<accession>A0ABV6KKS6</accession>